<evidence type="ECO:0000313" key="9">
    <source>
        <dbReference type="Proteomes" id="UP000275663"/>
    </source>
</evidence>
<dbReference type="KEGG" id="upv:EJN92_19500"/>
<feature type="transmembrane region" description="Helical" evidence="7">
    <location>
        <begin position="28"/>
        <end position="54"/>
    </location>
</feature>
<feature type="transmembrane region" description="Helical" evidence="7">
    <location>
        <begin position="135"/>
        <end position="159"/>
    </location>
</feature>
<evidence type="ECO:0000313" key="8">
    <source>
        <dbReference type="EMBL" id="AZP13985.1"/>
    </source>
</evidence>
<dbReference type="GO" id="GO:0005886">
    <property type="term" value="C:plasma membrane"/>
    <property type="evidence" value="ECO:0007669"/>
    <property type="project" value="UniProtKB-SubCell"/>
</dbReference>
<keyword evidence="6 7" id="KW-0472">Membrane</keyword>
<dbReference type="Proteomes" id="UP000275663">
    <property type="component" value="Chromosome"/>
</dbReference>
<gene>
    <name evidence="8" type="ORF">EJN92_19500</name>
</gene>
<organism evidence="8 9">
    <name type="scientific">Undibacterium parvum</name>
    <dbReference type="NCBI Taxonomy" id="401471"/>
    <lineage>
        <taxon>Bacteria</taxon>
        <taxon>Pseudomonadati</taxon>
        <taxon>Pseudomonadota</taxon>
        <taxon>Betaproteobacteria</taxon>
        <taxon>Burkholderiales</taxon>
        <taxon>Oxalobacteraceae</taxon>
        <taxon>Undibacterium</taxon>
    </lineage>
</organism>
<dbReference type="RefSeq" id="WP_126129354.1">
    <property type="nucleotide sequence ID" value="NZ_CP034464.1"/>
</dbReference>
<keyword evidence="9" id="KW-1185">Reference proteome</keyword>
<dbReference type="PANTHER" id="PTHR30213">
    <property type="entry name" value="INNER MEMBRANE PROTEIN YHJD"/>
    <property type="match status" value="1"/>
</dbReference>
<dbReference type="Pfam" id="PF03631">
    <property type="entry name" value="Virul_fac_BrkB"/>
    <property type="match status" value="1"/>
</dbReference>
<name>A0A3Q9BTM5_9BURK</name>
<dbReference type="EMBL" id="CP034464">
    <property type="protein sequence ID" value="AZP13985.1"/>
    <property type="molecule type" value="Genomic_DNA"/>
</dbReference>
<dbReference type="AlphaFoldDB" id="A0A3Q9BTM5"/>
<keyword evidence="2 7" id="KW-1003">Cell membrane</keyword>
<evidence type="ECO:0000256" key="6">
    <source>
        <dbReference type="ARBA" id="ARBA00023136"/>
    </source>
</evidence>
<dbReference type="NCBIfam" id="TIGR00765">
    <property type="entry name" value="yihY_not_rbn"/>
    <property type="match status" value="1"/>
</dbReference>
<reference evidence="8 9" key="1">
    <citation type="journal article" date="2011" name="Int. J. Syst. Evol. Microbiol.">
        <title>Description of Undibacterium oligocarboniphilum sp. nov., isolated from purified water, and Undibacterium pigrum strain CCUG 49012 as the type strain of Undibacterium parvum sp. nov., and emended descriptions of the genus Undibacterium and the species Undibacterium pigrum.</title>
        <authorList>
            <person name="Eder W."/>
            <person name="Wanner G."/>
            <person name="Ludwig W."/>
            <person name="Busse H.J."/>
            <person name="Ziemke-Kageler F."/>
            <person name="Lang E."/>
        </authorList>
    </citation>
    <scope>NUCLEOTIDE SEQUENCE [LARGE SCALE GENOMIC DNA]</scope>
    <source>
        <strain evidence="8 9">DSM 23061</strain>
    </source>
</reference>
<comment type="subcellular location">
    <subcellularLocation>
        <location evidence="1 7">Cell membrane</location>
        <topology evidence="1 7">Multi-pass membrane protein</topology>
    </subcellularLocation>
</comment>
<dbReference type="HAMAP" id="MF_00672">
    <property type="entry name" value="UPF0761"/>
    <property type="match status" value="1"/>
</dbReference>
<evidence type="ECO:0000256" key="1">
    <source>
        <dbReference type="ARBA" id="ARBA00004651"/>
    </source>
</evidence>
<evidence type="ECO:0000256" key="5">
    <source>
        <dbReference type="ARBA" id="ARBA00022989"/>
    </source>
</evidence>
<keyword evidence="4 7" id="KW-0812">Transmembrane</keyword>
<keyword evidence="3" id="KW-0997">Cell inner membrane</keyword>
<evidence type="ECO:0000256" key="2">
    <source>
        <dbReference type="ARBA" id="ARBA00022475"/>
    </source>
</evidence>
<sequence length="427" mass="47125">MRGLSWSQIRNLFWFAFGRLKEGRLPQVAGSLTFTTVLALVPIITIALAIFTAFPLFNNFRTSLEAYFIQNLMPKGISNTVMGYLTQFATKATRLSAIGGVALMVTAVTTLSMIDRSFNQIWHVKQGRPIMQRILVYWAIITLGPLLIGISLSATSYLFSATSGVVGAVPFVGAVFYTMVSIFFTTGAFTLLYLAVPNRSVDWRDAAWGGLFAALAFEISKRLFAVFVTRFPTYTMIYGALAAIPIFLLWIYLSWLITLIGAVIAASLPIVKFERWWHVPTPGSAFEDAVAVLKVLVLARNGSGGASVDLASIRIQTRFGLDEIEGLLAQMLEADWVAKVTADHTAKSQRPWWNKMDAGTDRWIFTADPGSLKLSDVYRLFVFDIADASSLRNLVSRVIDQGLSENLAAYFSEKLAAPQTIQTAPIR</sequence>
<protein>
    <recommendedName>
        <fullName evidence="7">UPF0761 membrane protein EJN92_19500</fullName>
    </recommendedName>
</protein>
<dbReference type="InterPro" id="IPR017039">
    <property type="entry name" value="Virul_fac_BrkB"/>
</dbReference>
<accession>A0A3Q9BTM5</accession>
<keyword evidence="5 7" id="KW-1133">Transmembrane helix</keyword>
<evidence type="ECO:0000256" key="7">
    <source>
        <dbReference type="HAMAP-Rule" id="MF_00672"/>
    </source>
</evidence>
<proteinExistence type="inferred from homology"/>
<dbReference type="OrthoDB" id="9808671at2"/>
<feature type="transmembrane region" description="Helical" evidence="7">
    <location>
        <begin position="236"/>
        <end position="266"/>
    </location>
</feature>
<feature type="transmembrane region" description="Helical" evidence="7">
    <location>
        <begin position="95"/>
        <end position="114"/>
    </location>
</feature>
<feature type="transmembrane region" description="Helical" evidence="7">
    <location>
        <begin position="206"/>
        <end position="224"/>
    </location>
</feature>
<comment type="similarity">
    <text evidence="7">Belongs to the UPF0761 family.</text>
</comment>
<evidence type="ECO:0000256" key="3">
    <source>
        <dbReference type="ARBA" id="ARBA00022519"/>
    </source>
</evidence>
<evidence type="ECO:0000256" key="4">
    <source>
        <dbReference type="ARBA" id="ARBA00022692"/>
    </source>
</evidence>
<dbReference type="PANTHER" id="PTHR30213:SF0">
    <property type="entry name" value="UPF0761 MEMBRANE PROTEIN YIHY"/>
    <property type="match status" value="1"/>
</dbReference>
<feature type="transmembrane region" description="Helical" evidence="7">
    <location>
        <begin position="171"/>
        <end position="194"/>
    </location>
</feature>
<dbReference type="InterPro" id="IPR023679">
    <property type="entry name" value="UPF0761_bac"/>
</dbReference>